<dbReference type="GO" id="GO:0016407">
    <property type="term" value="F:acetyltransferase activity"/>
    <property type="evidence" value="ECO:0007669"/>
    <property type="project" value="TreeGrafter"/>
</dbReference>
<proteinExistence type="predicted"/>
<dbReference type="EMBL" id="DQ116941">
    <property type="protein sequence ID" value="AAZ77705.1"/>
    <property type="molecule type" value="Genomic_DNA"/>
</dbReference>
<dbReference type="GO" id="GO:0031405">
    <property type="term" value="F:lipoic acid binding"/>
    <property type="evidence" value="ECO:0007669"/>
    <property type="project" value="TreeGrafter"/>
</dbReference>
<name>Q0R4L6_STRAT</name>
<feature type="domain" description="2-oxoacid dehydrogenase acyltransferase catalytic" evidence="4">
    <location>
        <begin position="169"/>
        <end position="259"/>
    </location>
</feature>
<sequence length="271" mass="29656">MTAPGKDPATPRPVARQRRHTLSFLEEIRSFSPVFLDTAVDMTSIREHRAAARAPGRRYSTTAYVLHTAARVLARHPEANAAIRGRARPRIARYEGVHGKLALDRFLDGQRVVLSTVLRDLEQTGLTGIQDRIDHFRRGDPGTMAEFAPTRALQRLPWPLRTLAFRAGTRPLGRRPAVMGTFAVTSLGHRPVDGFYSVGGTTITLGLGSTADRPVVRDGRLGVAPLMRLSLTFDHRVIDGAEAADVLAEIKEGLESFKDVGDEDVCTTSSS</sequence>
<comment type="cofactor">
    <cofactor evidence="1">
        <name>(R)-lipoate</name>
        <dbReference type="ChEBI" id="CHEBI:83088"/>
    </cofactor>
</comment>
<organism evidence="5">
    <name type="scientific">Streptomyces antibioticus</name>
    <dbReference type="NCBI Taxonomy" id="1890"/>
    <lineage>
        <taxon>Bacteria</taxon>
        <taxon>Bacillati</taxon>
        <taxon>Actinomycetota</taxon>
        <taxon>Actinomycetes</taxon>
        <taxon>Kitasatosporales</taxon>
        <taxon>Streptomycetaceae</taxon>
        <taxon>Streptomyces</taxon>
    </lineage>
</organism>
<dbReference type="SUPFAM" id="SSF52777">
    <property type="entry name" value="CoA-dependent acyltransferases"/>
    <property type="match status" value="1"/>
</dbReference>
<dbReference type="GO" id="GO:0005737">
    <property type="term" value="C:cytoplasm"/>
    <property type="evidence" value="ECO:0007669"/>
    <property type="project" value="TreeGrafter"/>
</dbReference>
<dbReference type="InterPro" id="IPR001078">
    <property type="entry name" value="2-oxoacid_DH_actylTfrase"/>
</dbReference>
<evidence type="ECO:0000256" key="3">
    <source>
        <dbReference type="ARBA" id="ARBA00023315"/>
    </source>
</evidence>
<dbReference type="PANTHER" id="PTHR43178:SF5">
    <property type="entry name" value="LIPOAMIDE ACYLTRANSFERASE COMPONENT OF BRANCHED-CHAIN ALPHA-KETO ACID DEHYDROGENASE COMPLEX, MITOCHONDRIAL"/>
    <property type="match status" value="1"/>
</dbReference>
<evidence type="ECO:0000259" key="4">
    <source>
        <dbReference type="Pfam" id="PF00198"/>
    </source>
</evidence>
<dbReference type="AlphaFoldDB" id="Q0R4L6"/>
<keyword evidence="3" id="KW-0012">Acyltransferase</keyword>
<dbReference type="Pfam" id="PF00198">
    <property type="entry name" value="2-oxoacid_dh"/>
    <property type="match status" value="1"/>
</dbReference>
<evidence type="ECO:0000256" key="2">
    <source>
        <dbReference type="ARBA" id="ARBA00022679"/>
    </source>
</evidence>
<keyword evidence="2" id="KW-0808">Transferase</keyword>
<reference evidence="5" key="2">
    <citation type="submission" date="2006-08" db="EMBL/GenBank/DDBJ databases">
        <authorList>
            <person name="Jia X.-Y."/>
            <person name="Zhao Q.-F."/>
            <person name="Tian Z.-H."/>
            <person name="Tang G.-L."/>
            <person name="Liu W."/>
        </authorList>
    </citation>
    <scope>NUCLEOTIDE SEQUENCE</scope>
</reference>
<accession>Q0R4L6</accession>
<evidence type="ECO:0000256" key="1">
    <source>
        <dbReference type="ARBA" id="ARBA00001938"/>
    </source>
</evidence>
<evidence type="ECO:0000313" key="5">
    <source>
        <dbReference type="EMBL" id="AAZ77705.1"/>
    </source>
</evidence>
<dbReference type="InterPro" id="IPR023213">
    <property type="entry name" value="CAT-like_dom_sf"/>
</dbReference>
<dbReference type="Gene3D" id="3.30.559.10">
    <property type="entry name" value="Chloramphenicol acetyltransferase-like domain"/>
    <property type="match status" value="1"/>
</dbReference>
<reference evidence="5" key="1">
    <citation type="journal article" date="2006" name="Chem. Biol.">
        <title>Genetic characterization of the chlorothricin gene cluster as a model for spirotetronate antibiotic biosynthesis.</title>
        <authorList>
            <person name="Jia X.Y."/>
            <person name="Tian Z.H."/>
            <person name="Shao L."/>
            <person name="Qu X.D."/>
            <person name="Zhao Q.F."/>
            <person name="Tang J."/>
            <person name="Tang G.L."/>
            <person name="Liu W."/>
        </authorList>
    </citation>
    <scope>NUCLEOTIDE SEQUENCE</scope>
</reference>
<dbReference type="InterPro" id="IPR050743">
    <property type="entry name" value="2-oxoacid_DH_E2_comp"/>
</dbReference>
<dbReference type="PANTHER" id="PTHR43178">
    <property type="entry name" value="DIHYDROLIPOAMIDE ACETYLTRANSFERASE COMPONENT OF PYRUVATE DEHYDROGENASE COMPLEX"/>
    <property type="match status" value="1"/>
</dbReference>
<protein>
    <submittedName>
        <fullName evidence="5">ChlD3</fullName>
    </submittedName>
</protein>